<sequence>MKKIVYGILATLSGLVLLFSYRTSLGDEIVPDAAAVDAPTSTAAGSTPSPSASTGSADSSSTNAGSTGGSDTGSTSASASASASDLADGSYTGDAVNTRYGPVQVAIKVSGGAVSDVQVVDYPSSNPRDRQINERAIPELVSETISAQSAEIDMVSGATYTSDGYIRSLQSALDEAAA</sequence>
<dbReference type="Gene3D" id="3.90.1010.20">
    <property type="match status" value="1"/>
</dbReference>
<reference evidence="3" key="1">
    <citation type="submission" date="2023-03" db="EMBL/GenBank/DDBJ databases">
        <title>Andean soil-derived lignocellulolytic bacterial consortium as a source of novel taxa and putative plastic-active enzymes.</title>
        <authorList>
            <person name="Diaz-Garcia L."/>
            <person name="Chuvochina M."/>
            <person name="Feuerriegel G."/>
            <person name="Bunk B."/>
            <person name="Sproer C."/>
            <person name="Streit W.R."/>
            <person name="Rodriguez L.M."/>
            <person name="Overmann J."/>
            <person name="Jimenez D.J."/>
        </authorList>
    </citation>
    <scope>NUCLEOTIDE SEQUENCE</scope>
    <source>
        <strain evidence="3">MAG 4610</strain>
    </source>
</reference>
<protein>
    <submittedName>
        <fullName evidence="3">FMN-binding protein</fullName>
    </submittedName>
</protein>
<dbReference type="GO" id="GO:0016020">
    <property type="term" value="C:membrane"/>
    <property type="evidence" value="ECO:0007669"/>
    <property type="project" value="InterPro"/>
</dbReference>
<evidence type="ECO:0000313" key="4">
    <source>
        <dbReference type="Proteomes" id="UP001213972"/>
    </source>
</evidence>
<dbReference type="Proteomes" id="UP001213972">
    <property type="component" value="Chromosome"/>
</dbReference>
<feature type="compositionally biased region" description="Low complexity" evidence="1">
    <location>
        <begin position="72"/>
        <end position="90"/>
    </location>
</feature>
<organism evidence="3 4">
    <name type="scientific">Candidatus Microbacterium phytovorans</name>
    <dbReference type="NCBI Taxonomy" id="3121374"/>
    <lineage>
        <taxon>Bacteria</taxon>
        <taxon>Bacillati</taxon>
        <taxon>Actinomycetota</taxon>
        <taxon>Actinomycetes</taxon>
        <taxon>Micrococcales</taxon>
        <taxon>Microbacteriaceae</taxon>
        <taxon>Microbacterium</taxon>
    </lineage>
</organism>
<feature type="region of interest" description="Disordered" evidence="1">
    <location>
        <begin position="39"/>
        <end position="93"/>
    </location>
</feature>
<evidence type="ECO:0000256" key="1">
    <source>
        <dbReference type="SAM" id="MobiDB-lite"/>
    </source>
</evidence>
<dbReference type="GO" id="GO:0010181">
    <property type="term" value="F:FMN binding"/>
    <property type="evidence" value="ECO:0007669"/>
    <property type="project" value="InterPro"/>
</dbReference>
<dbReference type="SMART" id="SM00900">
    <property type="entry name" value="FMN_bind"/>
    <property type="match status" value="1"/>
</dbReference>
<proteinExistence type="predicted"/>
<dbReference type="EMBL" id="CP119321">
    <property type="protein sequence ID" value="WEK12518.1"/>
    <property type="molecule type" value="Genomic_DNA"/>
</dbReference>
<accession>A0AAJ5VZK6</accession>
<feature type="domain" description="FMN-binding" evidence="2">
    <location>
        <begin position="99"/>
        <end position="176"/>
    </location>
</feature>
<dbReference type="AlphaFoldDB" id="A0AAJ5VZK6"/>
<evidence type="ECO:0000259" key="2">
    <source>
        <dbReference type="SMART" id="SM00900"/>
    </source>
</evidence>
<dbReference type="Pfam" id="PF04205">
    <property type="entry name" value="FMN_bind"/>
    <property type="match status" value="1"/>
</dbReference>
<dbReference type="InterPro" id="IPR007329">
    <property type="entry name" value="FMN-bd"/>
</dbReference>
<gene>
    <name evidence="3" type="ORF">P0Y48_08510</name>
</gene>
<name>A0AAJ5VZK6_9MICO</name>
<feature type="compositionally biased region" description="Low complexity" evidence="1">
    <location>
        <begin position="39"/>
        <end position="65"/>
    </location>
</feature>
<evidence type="ECO:0000313" key="3">
    <source>
        <dbReference type="EMBL" id="WEK12518.1"/>
    </source>
</evidence>